<dbReference type="SFLD" id="SFLDS00019">
    <property type="entry name" value="Glutathione_Transferase_(cytos"/>
    <property type="match status" value="1"/>
</dbReference>
<evidence type="ECO:0000256" key="2">
    <source>
        <dbReference type="RuleBase" id="RU003494"/>
    </source>
</evidence>
<dbReference type="Pfam" id="PF02798">
    <property type="entry name" value="GST_N"/>
    <property type="match status" value="1"/>
</dbReference>
<dbReference type="RefSeq" id="XP_029740488.1">
    <property type="nucleotide sequence ID" value="XM_029883090.1"/>
</dbReference>
<dbReference type="InterPro" id="IPR004045">
    <property type="entry name" value="Glutathione_S-Trfase_N"/>
</dbReference>
<comment type="caution">
    <text evidence="5">The sequence shown here is derived from an EMBL/GenBank/DDBJ whole genome shotgun (WGS) entry which is preliminary data.</text>
</comment>
<evidence type="ECO:0000256" key="1">
    <source>
        <dbReference type="ARBA" id="ARBA00007409"/>
    </source>
</evidence>
<dbReference type="FunFam" id="1.20.1050.10:FF:000069">
    <property type="entry name" value="Putative elongation factor 1-gamma"/>
    <property type="match status" value="1"/>
</dbReference>
<dbReference type="InterPro" id="IPR036249">
    <property type="entry name" value="Thioredoxin-like_sf"/>
</dbReference>
<dbReference type="PROSITE" id="PS50404">
    <property type="entry name" value="GST_NTER"/>
    <property type="match status" value="1"/>
</dbReference>
<organism evidence="5 6">
    <name type="scientific">Sporisorium graminicola</name>
    <dbReference type="NCBI Taxonomy" id="280036"/>
    <lineage>
        <taxon>Eukaryota</taxon>
        <taxon>Fungi</taxon>
        <taxon>Dikarya</taxon>
        <taxon>Basidiomycota</taxon>
        <taxon>Ustilaginomycotina</taxon>
        <taxon>Ustilaginomycetes</taxon>
        <taxon>Ustilaginales</taxon>
        <taxon>Ustilaginaceae</taxon>
        <taxon>Sporisorium</taxon>
    </lineage>
</organism>
<dbReference type="SFLD" id="SFLDG00358">
    <property type="entry name" value="Main_(cytGST)"/>
    <property type="match status" value="1"/>
</dbReference>
<dbReference type="AlphaFoldDB" id="A0A4U7KVC1"/>
<dbReference type="PANTHER" id="PTHR44051">
    <property type="entry name" value="GLUTATHIONE S-TRANSFERASE-RELATED"/>
    <property type="match status" value="1"/>
</dbReference>
<dbReference type="PANTHER" id="PTHR44051:SF9">
    <property type="entry name" value="GLUTATHIONE S-TRANSFERASE 1"/>
    <property type="match status" value="1"/>
</dbReference>
<dbReference type="GeneID" id="40725386"/>
<dbReference type="EMBL" id="SRRM01000008">
    <property type="protein sequence ID" value="TKY88503.1"/>
    <property type="molecule type" value="Genomic_DNA"/>
</dbReference>
<feature type="domain" description="GST C-terminal" evidence="4">
    <location>
        <begin position="101"/>
        <end position="235"/>
    </location>
</feature>
<dbReference type="CDD" id="cd03046">
    <property type="entry name" value="GST_N_GTT1_like"/>
    <property type="match status" value="1"/>
</dbReference>
<dbReference type="InterPro" id="IPR010987">
    <property type="entry name" value="Glutathione-S-Trfase_C-like"/>
</dbReference>
<gene>
    <name evidence="5" type="ORF">EX895_002491</name>
</gene>
<dbReference type="KEGG" id="sgra:EX895_002491"/>
<dbReference type="Proteomes" id="UP000306050">
    <property type="component" value="Chromosome SGRAM_15"/>
</dbReference>
<dbReference type="InterPro" id="IPR004046">
    <property type="entry name" value="GST_C"/>
</dbReference>
<evidence type="ECO:0000259" key="3">
    <source>
        <dbReference type="PROSITE" id="PS50404"/>
    </source>
</evidence>
<dbReference type="Pfam" id="PF00043">
    <property type="entry name" value="GST_C"/>
    <property type="match status" value="1"/>
</dbReference>
<sequence>MSSSSASTERTLYYLENSRAIRVAWVLEELSLPYTLKTYRRIEGKRAEATLKTDSGNPLGKSPYLVDSGIRVSESAAIVRYLVERYGAQRGRLELLGTEGDWQERADVDAWISFSEGMMVHTLAAVYPRWFADADTAKGIEAKMAGNVHNNLNLLEAALAEGKGGYLVGGRLTAADIMCAFSAEYTFGMDTAITSEGKTRDNWPNTLAWLKRLAQLPSYQNVLRKGATHRFTITD</sequence>
<dbReference type="PROSITE" id="PS50405">
    <property type="entry name" value="GST_CTER"/>
    <property type="match status" value="1"/>
</dbReference>
<evidence type="ECO:0000259" key="4">
    <source>
        <dbReference type="PROSITE" id="PS50405"/>
    </source>
</evidence>
<dbReference type="OrthoDB" id="2098326at2759"/>
<feature type="domain" description="GST N-terminal" evidence="3">
    <location>
        <begin position="7"/>
        <end position="90"/>
    </location>
</feature>
<dbReference type="SUPFAM" id="SSF47616">
    <property type="entry name" value="GST C-terminal domain-like"/>
    <property type="match status" value="1"/>
</dbReference>
<evidence type="ECO:0000313" key="6">
    <source>
        <dbReference type="Proteomes" id="UP000306050"/>
    </source>
</evidence>
<proteinExistence type="inferred from homology"/>
<evidence type="ECO:0000313" key="5">
    <source>
        <dbReference type="EMBL" id="TKY88503.1"/>
    </source>
</evidence>
<protein>
    <recommendedName>
        <fullName evidence="7">GST N-terminal domain-containing protein</fullName>
    </recommendedName>
</protein>
<keyword evidence="6" id="KW-1185">Reference proteome</keyword>
<dbReference type="SUPFAM" id="SSF52833">
    <property type="entry name" value="Thioredoxin-like"/>
    <property type="match status" value="1"/>
</dbReference>
<dbReference type="InterPro" id="IPR040079">
    <property type="entry name" value="Glutathione_S-Trfase"/>
</dbReference>
<accession>A0A4U7KVC1</accession>
<dbReference type="InterPro" id="IPR036282">
    <property type="entry name" value="Glutathione-S-Trfase_C_sf"/>
</dbReference>
<dbReference type="Gene3D" id="3.40.30.10">
    <property type="entry name" value="Glutaredoxin"/>
    <property type="match status" value="1"/>
</dbReference>
<dbReference type="Gene3D" id="1.20.1050.10">
    <property type="match status" value="1"/>
</dbReference>
<name>A0A4U7KVC1_9BASI</name>
<evidence type="ECO:0008006" key="7">
    <source>
        <dbReference type="Google" id="ProtNLM"/>
    </source>
</evidence>
<comment type="similarity">
    <text evidence="1 2">Belongs to the GST superfamily.</text>
</comment>
<reference evidence="5 6" key="1">
    <citation type="submission" date="2019-05" db="EMBL/GenBank/DDBJ databases">
        <title>Sporisorium graminicola CBS 10092 draft sequencing and annotation.</title>
        <authorList>
            <person name="Solano-Gonzalez S."/>
            <person name="Caddick M.X."/>
            <person name="Darby A."/>
        </authorList>
    </citation>
    <scope>NUCLEOTIDE SEQUENCE [LARGE SCALE GENOMIC DNA]</scope>
    <source>
        <strain evidence="5 6">CBS 10092</strain>
    </source>
</reference>